<keyword evidence="2" id="KW-1185">Reference proteome</keyword>
<sequence>MILYFGRWRDMFTCSFCEQPTAVLFSFSNECPLPVIPSALTLLAWSDSVLAFCCSTLLLKVGLPMVAVIRNTVRSQ</sequence>
<proteinExistence type="predicted"/>
<reference evidence="1 2" key="1">
    <citation type="journal article" date="2014" name="Nat. Genet.">
        <title>Genome and transcriptome of the porcine whipworm Trichuris suis.</title>
        <authorList>
            <person name="Jex A.R."/>
            <person name="Nejsum P."/>
            <person name="Schwarz E.M."/>
            <person name="Hu L."/>
            <person name="Young N.D."/>
            <person name="Hall R.S."/>
            <person name="Korhonen P.K."/>
            <person name="Liao S."/>
            <person name="Thamsborg S."/>
            <person name="Xia J."/>
            <person name="Xu P."/>
            <person name="Wang S."/>
            <person name="Scheerlinck J.P."/>
            <person name="Hofmann A."/>
            <person name="Sternberg P.W."/>
            <person name="Wang J."/>
            <person name="Gasser R.B."/>
        </authorList>
    </citation>
    <scope>NUCLEOTIDE SEQUENCE [LARGE SCALE GENOMIC DNA]</scope>
    <source>
        <strain evidence="1">DCEP-RM93M</strain>
    </source>
</reference>
<organism evidence="1 2">
    <name type="scientific">Trichuris suis</name>
    <name type="common">pig whipworm</name>
    <dbReference type="NCBI Taxonomy" id="68888"/>
    <lineage>
        <taxon>Eukaryota</taxon>
        <taxon>Metazoa</taxon>
        <taxon>Ecdysozoa</taxon>
        <taxon>Nematoda</taxon>
        <taxon>Enoplea</taxon>
        <taxon>Dorylaimia</taxon>
        <taxon>Trichinellida</taxon>
        <taxon>Trichuridae</taxon>
        <taxon>Trichuris</taxon>
    </lineage>
</organism>
<accession>A0A085LPU6</accession>
<evidence type="ECO:0000313" key="2">
    <source>
        <dbReference type="Proteomes" id="UP000030764"/>
    </source>
</evidence>
<name>A0A085LPU6_9BILA</name>
<evidence type="ECO:0000313" key="1">
    <source>
        <dbReference type="EMBL" id="KFD46992.1"/>
    </source>
</evidence>
<dbReference type="EMBL" id="KL363344">
    <property type="protein sequence ID" value="KFD46992.1"/>
    <property type="molecule type" value="Genomic_DNA"/>
</dbReference>
<feature type="non-terminal residue" evidence="1">
    <location>
        <position position="76"/>
    </location>
</feature>
<dbReference type="AlphaFoldDB" id="A0A085LPU6"/>
<dbReference type="Proteomes" id="UP000030764">
    <property type="component" value="Unassembled WGS sequence"/>
</dbReference>
<gene>
    <name evidence="1" type="ORF">M513_12122</name>
</gene>
<protein>
    <submittedName>
        <fullName evidence="1">Uncharacterized protein</fullName>
    </submittedName>
</protein>